<evidence type="ECO:0000256" key="7">
    <source>
        <dbReference type="ARBA" id="ARBA00023242"/>
    </source>
</evidence>
<evidence type="ECO:0000256" key="4">
    <source>
        <dbReference type="ARBA" id="ARBA00022833"/>
    </source>
</evidence>
<gene>
    <name evidence="11" type="primary">LOC116950771</name>
</gene>
<keyword evidence="5" id="KW-0805">Transcription regulation</keyword>
<evidence type="ECO:0000256" key="5">
    <source>
        <dbReference type="ARBA" id="ARBA00023015"/>
    </source>
</evidence>
<dbReference type="GO" id="GO:0009791">
    <property type="term" value="P:post-embryonic development"/>
    <property type="evidence" value="ECO:0007669"/>
    <property type="project" value="UniProtKB-ARBA"/>
</dbReference>
<dbReference type="GO" id="GO:0008270">
    <property type="term" value="F:zinc ion binding"/>
    <property type="evidence" value="ECO:0007669"/>
    <property type="project" value="UniProtKB-KW"/>
</dbReference>
<dbReference type="RefSeq" id="XP_032824721.1">
    <property type="nucleotide sequence ID" value="XM_032968830.1"/>
</dbReference>
<keyword evidence="10" id="KW-1185">Reference proteome</keyword>
<keyword evidence="3" id="KW-0863">Zinc-finger</keyword>
<sequence length="238" mass="27408">MDQDLDEDLLDSEERDSDVVIVRDKNRVADVEKDGVADEASANTGKARGRSMGQFWHYFTDDPEPDKLKSAVCKYCRTRLHHHKKSEQAMRHLNACAAFRREMNGTEIDDRPEWYASNKKRAKARGSSTPSTSNASSMKQGLLKDHLIPKLNERTKEKFKQAIAMHYFVLGTSFQQVEEENLMIAVKALCPDAVLPNRKRLAGLLLDRAYIDMKKKQFNLDLKLSLLQESILFVWFFR</sequence>
<dbReference type="SUPFAM" id="SSF57667">
    <property type="entry name" value="beta-beta-alpha zinc fingers"/>
    <property type="match status" value="1"/>
</dbReference>
<feature type="compositionally biased region" description="Low complexity" evidence="8">
    <location>
        <begin position="127"/>
        <end position="137"/>
    </location>
</feature>
<evidence type="ECO:0000256" key="3">
    <source>
        <dbReference type="ARBA" id="ARBA00022771"/>
    </source>
</evidence>
<evidence type="ECO:0000259" key="9">
    <source>
        <dbReference type="Pfam" id="PF02892"/>
    </source>
</evidence>
<keyword evidence="4" id="KW-0862">Zinc</keyword>
<evidence type="ECO:0000313" key="10">
    <source>
        <dbReference type="Proteomes" id="UP001318040"/>
    </source>
</evidence>
<evidence type="ECO:0000256" key="2">
    <source>
        <dbReference type="ARBA" id="ARBA00022723"/>
    </source>
</evidence>
<reference evidence="11" key="1">
    <citation type="submission" date="2025-08" db="UniProtKB">
        <authorList>
            <consortium name="RefSeq"/>
        </authorList>
    </citation>
    <scope>IDENTIFICATION</scope>
    <source>
        <tissue evidence="11">Sperm</tissue>
    </source>
</reference>
<keyword evidence="7" id="KW-0539">Nucleus</keyword>
<comment type="subcellular location">
    <subcellularLocation>
        <location evidence="1">Nucleus</location>
    </subcellularLocation>
</comment>
<feature type="domain" description="BED-type" evidence="9">
    <location>
        <begin position="55"/>
        <end position="94"/>
    </location>
</feature>
<accession>A0AAJ7X820</accession>
<dbReference type="Proteomes" id="UP001318040">
    <property type="component" value="Chromosome 2"/>
</dbReference>
<dbReference type="GO" id="GO:0003677">
    <property type="term" value="F:DNA binding"/>
    <property type="evidence" value="ECO:0007669"/>
    <property type="project" value="InterPro"/>
</dbReference>
<dbReference type="KEGG" id="pmrn:116950771"/>
<protein>
    <submittedName>
        <fullName evidence="11">Uncharacterized protein LOC116950771</fullName>
    </submittedName>
</protein>
<organism evidence="10 11">
    <name type="scientific">Petromyzon marinus</name>
    <name type="common">Sea lamprey</name>
    <dbReference type="NCBI Taxonomy" id="7757"/>
    <lineage>
        <taxon>Eukaryota</taxon>
        <taxon>Metazoa</taxon>
        <taxon>Chordata</taxon>
        <taxon>Craniata</taxon>
        <taxon>Vertebrata</taxon>
        <taxon>Cyclostomata</taxon>
        <taxon>Hyperoartia</taxon>
        <taxon>Petromyzontiformes</taxon>
        <taxon>Petromyzontidae</taxon>
        <taxon>Petromyzon</taxon>
    </lineage>
</organism>
<dbReference type="InterPro" id="IPR003656">
    <property type="entry name" value="Znf_BED"/>
</dbReference>
<name>A0AAJ7X820_PETMA</name>
<keyword evidence="6" id="KW-0804">Transcription</keyword>
<dbReference type="InterPro" id="IPR036236">
    <property type="entry name" value="Znf_C2H2_sf"/>
</dbReference>
<dbReference type="AlphaFoldDB" id="A0AAJ7X820"/>
<keyword evidence="2" id="KW-0479">Metal-binding</keyword>
<evidence type="ECO:0000256" key="8">
    <source>
        <dbReference type="SAM" id="MobiDB-lite"/>
    </source>
</evidence>
<evidence type="ECO:0000256" key="1">
    <source>
        <dbReference type="ARBA" id="ARBA00004123"/>
    </source>
</evidence>
<dbReference type="PANTHER" id="PTHR46481:SF10">
    <property type="entry name" value="ZINC FINGER BED DOMAIN-CONTAINING PROTEIN 39"/>
    <property type="match status" value="1"/>
</dbReference>
<evidence type="ECO:0000256" key="6">
    <source>
        <dbReference type="ARBA" id="ARBA00023163"/>
    </source>
</evidence>
<feature type="region of interest" description="Disordered" evidence="8">
    <location>
        <begin position="110"/>
        <end position="139"/>
    </location>
</feature>
<dbReference type="InterPro" id="IPR052035">
    <property type="entry name" value="ZnF_BED_domain_contain"/>
</dbReference>
<proteinExistence type="predicted"/>
<dbReference type="PANTHER" id="PTHR46481">
    <property type="entry name" value="ZINC FINGER BED DOMAIN-CONTAINING PROTEIN 4"/>
    <property type="match status" value="1"/>
</dbReference>
<evidence type="ECO:0000313" key="11">
    <source>
        <dbReference type="RefSeq" id="XP_032824721.1"/>
    </source>
</evidence>
<dbReference type="GO" id="GO:0005634">
    <property type="term" value="C:nucleus"/>
    <property type="evidence" value="ECO:0007669"/>
    <property type="project" value="UniProtKB-SubCell"/>
</dbReference>
<dbReference type="Pfam" id="PF02892">
    <property type="entry name" value="zf-BED"/>
    <property type="match status" value="1"/>
</dbReference>